<name>R1AWR7_9FIRM</name>
<dbReference type="SUPFAM" id="SSF47757">
    <property type="entry name" value="Chemotaxis receptor methyltransferase CheR, N-terminal domain"/>
    <property type="match status" value="1"/>
</dbReference>
<feature type="domain" description="CheR-type methyltransferase" evidence="6">
    <location>
        <begin position="1"/>
        <end position="257"/>
    </location>
</feature>
<sequence length="257" mass="30772">MDKYEFFKKQIYKLTDIDLNLYKEKQMRRRINSLANRNGFKDLEDYFYAIKKDRELFNEFINYLTINVSEFFRNPKQWEVMEHDIIPNLIKRNGKIKIWNSACSTGEEPYTLAMILTKFYNINEIKILATDIDKAAIEKAKIGIYNEKSLKNVHSEYKKKFFKKIGNSYKIDESIKKCIEFKHHNLLKDAYPKDNHLILCRNVMIYFTEEAKVKLYKNFYDSLTDDGVLFVGSTEQIILPERYNFKPIKTFFYGKAI</sequence>
<evidence type="ECO:0000313" key="7">
    <source>
        <dbReference type="EMBL" id="EOD01638.1"/>
    </source>
</evidence>
<reference evidence="7 8" key="1">
    <citation type="journal article" date="2015" name="Geomicrobiol. J.">
        <title>Caldisalinibacter kiritimatiensis gen. nov., sp. nov., a moderately thermohalophilic thiosulfate-reducing bacterium from a hypersaline microbial mat.</title>
        <authorList>
            <person name="Ben Hania W."/>
            <person name="Joseph M."/>
            <person name="Fiebig A."/>
            <person name="Bunk B."/>
            <person name="Klenk H.-P."/>
            <person name="Fardeau M.-L."/>
            <person name="Spring S."/>
        </authorList>
    </citation>
    <scope>NUCLEOTIDE SEQUENCE [LARGE SCALE GENOMIC DNA]</scope>
    <source>
        <strain evidence="7 8">L21-TH-D2</strain>
    </source>
</reference>
<dbReference type="PROSITE" id="PS50123">
    <property type="entry name" value="CHER"/>
    <property type="match status" value="1"/>
</dbReference>
<dbReference type="Pfam" id="PF01739">
    <property type="entry name" value="CheR"/>
    <property type="match status" value="1"/>
</dbReference>
<dbReference type="InterPro" id="IPR050903">
    <property type="entry name" value="Bact_Chemotaxis_MeTrfase"/>
</dbReference>
<evidence type="ECO:0000256" key="3">
    <source>
        <dbReference type="ARBA" id="ARBA00022603"/>
    </source>
</evidence>
<protein>
    <recommendedName>
        <fullName evidence="2">protein-glutamate O-methyltransferase</fullName>
        <ecNumber evidence="2">2.1.1.80</ecNumber>
    </recommendedName>
</protein>
<dbReference type="EC" id="2.1.1.80" evidence="2"/>
<comment type="catalytic activity">
    <reaction evidence="1">
        <text>L-glutamyl-[protein] + S-adenosyl-L-methionine = [protein]-L-glutamate 5-O-methyl ester + S-adenosyl-L-homocysteine</text>
        <dbReference type="Rhea" id="RHEA:24452"/>
        <dbReference type="Rhea" id="RHEA-COMP:10208"/>
        <dbReference type="Rhea" id="RHEA-COMP:10311"/>
        <dbReference type="ChEBI" id="CHEBI:29973"/>
        <dbReference type="ChEBI" id="CHEBI:57856"/>
        <dbReference type="ChEBI" id="CHEBI:59789"/>
        <dbReference type="ChEBI" id="CHEBI:82795"/>
        <dbReference type="EC" id="2.1.1.80"/>
    </reaction>
</comment>
<dbReference type="PRINTS" id="PR00996">
    <property type="entry name" value="CHERMTFRASE"/>
</dbReference>
<comment type="caution">
    <text evidence="7">The sequence shown here is derived from an EMBL/GenBank/DDBJ whole genome shotgun (WGS) entry which is preliminary data.</text>
</comment>
<dbReference type="PANTHER" id="PTHR24422:SF19">
    <property type="entry name" value="CHEMOTAXIS PROTEIN METHYLTRANSFERASE"/>
    <property type="match status" value="1"/>
</dbReference>
<keyword evidence="3 7" id="KW-0489">Methyltransferase</keyword>
<accession>R1AWR7</accession>
<dbReference type="InterPro" id="IPR036804">
    <property type="entry name" value="CheR_N_sf"/>
</dbReference>
<dbReference type="SUPFAM" id="SSF53335">
    <property type="entry name" value="S-adenosyl-L-methionine-dependent methyltransferases"/>
    <property type="match status" value="1"/>
</dbReference>
<evidence type="ECO:0000256" key="4">
    <source>
        <dbReference type="ARBA" id="ARBA00022679"/>
    </source>
</evidence>
<organism evidence="7 8">
    <name type="scientific">Caldisalinibacter kiritimatiensis</name>
    <dbReference type="NCBI Taxonomy" id="1304284"/>
    <lineage>
        <taxon>Bacteria</taxon>
        <taxon>Bacillati</taxon>
        <taxon>Bacillota</taxon>
        <taxon>Tissierellia</taxon>
        <taxon>Tissierellales</taxon>
        <taxon>Thermohalobacteraceae</taxon>
        <taxon>Caldisalinibacter</taxon>
    </lineage>
</organism>
<dbReference type="Gene3D" id="1.10.155.10">
    <property type="entry name" value="Chemotaxis receptor methyltransferase CheR, N-terminal domain"/>
    <property type="match status" value="1"/>
</dbReference>
<dbReference type="OrthoDB" id="9816309at2"/>
<evidence type="ECO:0000256" key="1">
    <source>
        <dbReference type="ARBA" id="ARBA00001541"/>
    </source>
</evidence>
<evidence type="ECO:0000259" key="6">
    <source>
        <dbReference type="PROSITE" id="PS50123"/>
    </source>
</evidence>
<evidence type="ECO:0000313" key="8">
    <source>
        <dbReference type="Proteomes" id="UP000013378"/>
    </source>
</evidence>
<dbReference type="PANTHER" id="PTHR24422">
    <property type="entry name" value="CHEMOTAXIS PROTEIN METHYLTRANSFERASE"/>
    <property type="match status" value="1"/>
</dbReference>
<dbReference type="Gene3D" id="3.40.50.150">
    <property type="entry name" value="Vaccinia Virus protein VP39"/>
    <property type="match status" value="1"/>
</dbReference>
<dbReference type="InterPro" id="IPR029063">
    <property type="entry name" value="SAM-dependent_MTases_sf"/>
</dbReference>
<dbReference type="GO" id="GO:0032259">
    <property type="term" value="P:methylation"/>
    <property type="evidence" value="ECO:0007669"/>
    <property type="project" value="UniProtKB-KW"/>
</dbReference>
<keyword evidence="4 7" id="KW-0808">Transferase</keyword>
<dbReference type="STRING" id="1304284.L21TH_0286"/>
<dbReference type="InterPro" id="IPR022642">
    <property type="entry name" value="CheR_C"/>
</dbReference>
<evidence type="ECO:0000256" key="5">
    <source>
        <dbReference type="ARBA" id="ARBA00022691"/>
    </source>
</evidence>
<dbReference type="Pfam" id="PF03705">
    <property type="entry name" value="CheR_N"/>
    <property type="match status" value="1"/>
</dbReference>
<keyword evidence="5" id="KW-0949">S-adenosyl-L-methionine</keyword>
<dbReference type="eggNOG" id="COG1352">
    <property type="taxonomic scope" value="Bacteria"/>
</dbReference>
<dbReference type="Proteomes" id="UP000013378">
    <property type="component" value="Unassembled WGS sequence"/>
</dbReference>
<dbReference type="SMART" id="SM00138">
    <property type="entry name" value="MeTrc"/>
    <property type="match status" value="1"/>
</dbReference>
<dbReference type="AlphaFoldDB" id="R1AWR7"/>
<dbReference type="RefSeq" id="WP_006307256.1">
    <property type="nucleotide sequence ID" value="NZ_ARZA01000042.1"/>
</dbReference>
<dbReference type="PATRIC" id="fig|1304284.3.peg.281"/>
<dbReference type="InterPro" id="IPR000780">
    <property type="entry name" value="CheR_MeTrfase"/>
</dbReference>
<dbReference type="EMBL" id="ARZA01000042">
    <property type="protein sequence ID" value="EOD01638.1"/>
    <property type="molecule type" value="Genomic_DNA"/>
</dbReference>
<dbReference type="GO" id="GO:0008983">
    <property type="term" value="F:protein-glutamate O-methyltransferase activity"/>
    <property type="evidence" value="ECO:0007669"/>
    <property type="project" value="UniProtKB-EC"/>
</dbReference>
<evidence type="ECO:0000256" key="2">
    <source>
        <dbReference type="ARBA" id="ARBA00012534"/>
    </source>
</evidence>
<keyword evidence="8" id="KW-1185">Reference proteome</keyword>
<gene>
    <name evidence="7" type="ORF">L21TH_0286</name>
</gene>
<proteinExistence type="predicted"/>
<dbReference type="InterPro" id="IPR022641">
    <property type="entry name" value="CheR_N"/>
</dbReference>